<gene>
    <name evidence="2" type="ORF">NDU88_004554</name>
</gene>
<dbReference type="AlphaFoldDB" id="A0AAV7VGJ4"/>
<dbReference type="EMBL" id="JANPWB010000003">
    <property type="protein sequence ID" value="KAJ1200733.1"/>
    <property type="molecule type" value="Genomic_DNA"/>
</dbReference>
<evidence type="ECO:0000313" key="3">
    <source>
        <dbReference type="Proteomes" id="UP001066276"/>
    </source>
</evidence>
<accession>A0AAV7VGJ4</accession>
<evidence type="ECO:0000256" key="1">
    <source>
        <dbReference type="SAM" id="MobiDB-lite"/>
    </source>
</evidence>
<feature type="region of interest" description="Disordered" evidence="1">
    <location>
        <begin position="16"/>
        <end position="45"/>
    </location>
</feature>
<sequence>MLDFWHSGQGEGLSGCDSPHVLGGHGDHAVHQQLGRPAGGKSLPVRVGAPFRHRAEGGVKPRAVYLTSWEAARHGVLCQDEGPVFDMRPSTSRGAGSNLEHIEEELLDYDEEVEAQVASVPKGGMMETPRVVQKVVQRDHPGGRRQELVVGNLPRGEDYGLVSVELGAVDAIQNADRVICGLVGKDRGKGSVDASIQVGINSDDVSGKSEVSWGIGSEVLGKPDMVKAGDGQVGQLLRRVKV</sequence>
<name>A0AAV7VGJ4_PLEWA</name>
<keyword evidence="3" id="KW-1185">Reference proteome</keyword>
<proteinExistence type="predicted"/>
<evidence type="ECO:0000313" key="2">
    <source>
        <dbReference type="EMBL" id="KAJ1200733.1"/>
    </source>
</evidence>
<protein>
    <submittedName>
        <fullName evidence="2">Uncharacterized protein</fullName>
    </submittedName>
</protein>
<comment type="caution">
    <text evidence="2">The sequence shown here is derived from an EMBL/GenBank/DDBJ whole genome shotgun (WGS) entry which is preliminary data.</text>
</comment>
<organism evidence="2 3">
    <name type="scientific">Pleurodeles waltl</name>
    <name type="common">Iberian ribbed newt</name>
    <dbReference type="NCBI Taxonomy" id="8319"/>
    <lineage>
        <taxon>Eukaryota</taxon>
        <taxon>Metazoa</taxon>
        <taxon>Chordata</taxon>
        <taxon>Craniata</taxon>
        <taxon>Vertebrata</taxon>
        <taxon>Euteleostomi</taxon>
        <taxon>Amphibia</taxon>
        <taxon>Batrachia</taxon>
        <taxon>Caudata</taxon>
        <taxon>Salamandroidea</taxon>
        <taxon>Salamandridae</taxon>
        <taxon>Pleurodelinae</taxon>
        <taxon>Pleurodeles</taxon>
    </lineage>
</organism>
<dbReference type="Proteomes" id="UP001066276">
    <property type="component" value="Chromosome 2_1"/>
</dbReference>
<reference evidence="2" key="1">
    <citation type="journal article" date="2022" name="bioRxiv">
        <title>Sequencing and chromosome-scale assembly of the giantPleurodeles waltlgenome.</title>
        <authorList>
            <person name="Brown T."/>
            <person name="Elewa A."/>
            <person name="Iarovenko S."/>
            <person name="Subramanian E."/>
            <person name="Araus A.J."/>
            <person name="Petzold A."/>
            <person name="Susuki M."/>
            <person name="Suzuki K.-i.T."/>
            <person name="Hayashi T."/>
            <person name="Toyoda A."/>
            <person name="Oliveira C."/>
            <person name="Osipova E."/>
            <person name="Leigh N.D."/>
            <person name="Simon A."/>
            <person name="Yun M.H."/>
        </authorList>
    </citation>
    <scope>NUCLEOTIDE SEQUENCE</scope>
    <source>
        <strain evidence="2">20211129_DDA</strain>
        <tissue evidence="2">Liver</tissue>
    </source>
</reference>